<proteinExistence type="predicted"/>
<sequence length="267" mass="31235">MIANISLEEIQEEEKRMRDEYIAFQQQELEKQLQKKRELAQLENSTKKRLAHENKEKRRQLAQMVEISKQKEEFQKGLLLRSFENSENQLRYALKKRKSEVKKMYGNLASADGEYGGSKGKRWKLDWDKAPQPIEIKLKTLRGVRDKLPAGRYVMRVSLFNRLGGHVMHWSQLPEQRWGGETLPIIHEGRFYNSEMKIGSSLYTVLPSKPSMRPGMIITFELFLLKGHILKSDRVVAWGCFPVCDGSFEVIEGKYKTPLIRGEMDFR</sequence>
<dbReference type="EMBL" id="VXIV02002170">
    <property type="protein sequence ID" value="KAF6026979.1"/>
    <property type="molecule type" value="Genomic_DNA"/>
</dbReference>
<evidence type="ECO:0000313" key="2">
    <source>
        <dbReference type="EMBL" id="KAF6026979.1"/>
    </source>
</evidence>
<gene>
    <name evidence="2" type="ORF">EB796_014715</name>
</gene>
<dbReference type="InterPro" id="IPR031390">
    <property type="entry name" value="OFCC1"/>
</dbReference>
<accession>A0A7J7JKV8</accession>
<evidence type="ECO:0000313" key="3">
    <source>
        <dbReference type="Proteomes" id="UP000593567"/>
    </source>
</evidence>
<dbReference type="OrthoDB" id="347244at2759"/>
<protein>
    <submittedName>
        <fullName evidence="2">OFCC1</fullName>
    </submittedName>
</protein>
<dbReference type="PANTHER" id="PTHR33862">
    <property type="entry name" value="OROFACIAL CLEFT 1 CANDIDATE GENE 1 PROTEIN"/>
    <property type="match status" value="1"/>
</dbReference>
<reference evidence="2" key="1">
    <citation type="submission" date="2020-06" db="EMBL/GenBank/DDBJ databases">
        <title>Draft genome of Bugula neritina, a colonial animal packing powerful symbionts and potential medicines.</title>
        <authorList>
            <person name="Rayko M."/>
        </authorList>
    </citation>
    <scope>NUCLEOTIDE SEQUENCE [LARGE SCALE GENOMIC DNA]</scope>
    <source>
        <strain evidence="2">Kwan_BN1</strain>
    </source>
</reference>
<dbReference type="AlphaFoldDB" id="A0A7J7JKV8"/>
<keyword evidence="1" id="KW-0175">Coiled coil</keyword>
<feature type="coiled-coil region" evidence="1">
    <location>
        <begin position="7"/>
        <end position="67"/>
    </location>
</feature>
<dbReference type="PANTHER" id="PTHR33862:SF3">
    <property type="entry name" value="OROFACIAL CLEFT 1 CANDIDATE GENE 1 PROTEIN"/>
    <property type="match status" value="1"/>
</dbReference>
<organism evidence="2 3">
    <name type="scientific">Bugula neritina</name>
    <name type="common">Brown bryozoan</name>
    <name type="synonym">Sertularia neritina</name>
    <dbReference type="NCBI Taxonomy" id="10212"/>
    <lineage>
        <taxon>Eukaryota</taxon>
        <taxon>Metazoa</taxon>
        <taxon>Spiralia</taxon>
        <taxon>Lophotrochozoa</taxon>
        <taxon>Bryozoa</taxon>
        <taxon>Gymnolaemata</taxon>
        <taxon>Cheilostomatida</taxon>
        <taxon>Flustrina</taxon>
        <taxon>Buguloidea</taxon>
        <taxon>Bugulidae</taxon>
        <taxon>Bugula</taxon>
    </lineage>
</organism>
<dbReference type="Proteomes" id="UP000593567">
    <property type="component" value="Unassembled WGS sequence"/>
</dbReference>
<keyword evidence="3" id="KW-1185">Reference proteome</keyword>
<evidence type="ECO:0000256" key="1">
    <source>
        <dbReference type="SAM" id="Coils"/>
    </source>
</evidence>
<comment type="caution">
    <text evidence="2">The sequence shown here is derived from an EMBL/GenBank/DDBJ whole genome shotgun (WGS) entry which is preliminary data.</text>
</comment>
<name>A0A7J7JKV8_BUGNE</name>